<dbReference type="Gene3D" id="1.10.287.1490">
    <property type="match status" value="1"/>
</dbReference>
<dbReference type="EMBL" id="CAJRGZ010000015">
    <property type="protein sequence ID" value="CAG5147856.1"/>
    <property type="molecule type" value="Genomic_DNA"/>
</dbReference>
<feature type="coiled-coil region" evidence="1">
    <location>
        <begin position="50"/>
        <end position="105"/>
    </location>
</feature>
<reference evidence="2" key="1">
    <citation type="submission" date="2021-05" db="EMBL/GenBank/DDBJ databases">
        <authorList>
            <person name="Stam R."/>
        </authorList>
    </citation>
    <scope>NUCLEOTIDE SEQUENCE</scope>
    <source>
        <strain evidence="2">CS162</strain>
    </source>
</reference>
<dbReference type="RefSeq" id="XP_043165644.1">
    <property type="nucleotide sequence ID" value="XM_043309709.1"/>
</dbReference>
<dbReference type="Proteomes" id="UP000676310">
    <property type="component" value="Unassembled WGS sequence"/>
</dbReference>
<evidence type="ECO:0000313" key="3">
    <source>
        <dbReference type="Proteomes" id="UP000676310"/>
    </source>
</evidence>
<accession>A0A8J2HV13</accession>
<organism evidence="2 3">
    <name type="scientific">Alternaria atra</name>
    <dbReference type="NCBI Taxonomy" id="119953"/>
    <lineage>
        <taxon>Eukaryota</taxon>
        <taxon>Fungi</taxon>
        <taxon>Dikarya</taxon>
        <taxon>Ascomycota</taxon>
        <taxon>Pezizomycotina</taxon>
        <taxon>Dothideomycetes</taxon>
        <taxon>Pleosporomycetidae</taxon>
        <taxon>Pleosporales</taxon>
        <taxon>Pleosporineae</taxon>
        <taxon>Pleosporaceae</taxon>
        <taxon>Alternaria</taxon>
        <taxon>Alternaria sect. Ulocladioides</taxon>
    </lineage>
</organism>
<keyword evidence="1" id="KW-0175">Coiled coil</keyword>
<evidence type="ECO:0000256" key="1">
    <source>
        <dbReference type="SAM" id="Coils"/>
    </source>
</evidence>
<dbReference type="OrthoDB" id="3777090at2759"/>
<feature type="coiled-coil region" evidence="1">
    <location>
        <begin position="137"/>
        <end position="221"/>
    </location>
</feature>
<keyword evidence="3" id="KW-1185">Reference proteome</keyword>
<dbReference type="GeneID" id="67013516"/>
<proteinExistence type="predicted"/>
<evidence type="ECO:0000313" key="2">
    <source>
        <dbReference type="EMBL" id="CAG5147856.1"/>
    </source>
</evidence>
<name>A0A8J2HV13_9PLEO</name>
<gene>
    <name evidence="2" type="ORF">ALTATR162_LOCUS2107</name>
</gene>
<dbReference type="AlphaFoldDB" id="A0A8J2HV13"/>
<comment type="caution">
    <text evidence="2">The sequence shown here is derived from an EMBL/GenBank/DDBJ whole genome shotgun (WGS) entry which is preliminary data.</text>
</comment>
<protein>
    <submittedName>
        <fullName evidence="2">Uncharacterized protein</fullName>
    </submittedName>
</protein>
<sequence length="369" mass="41646">MSTLGDMQKQLSQIMEEAKRQGYKVEEAIPENMQNLFLGMSELNAAREYIHEIQAREQDLQADNNVLRAKLKEKEAEINDQPAELKALKIDLQQARRQIDYYRDLSEDSRRRAQRYQRDLSLAVRDQVAFNEVTAKTERLQNELGQHQSTIQQLQTENERAAKTFAQLRAQDARLMAVNEAQVAAISSHASQIENENEQFNETLTALIDNLESEISSATALVNDKAALLRHTEILHNAIFSEVAPLNRLFSRAFKMLQMYQTLFQSLSNPYASGIASLPLGLDPLMEGAMQDLYVYNEVHNTMCQGSGLAGEQVRTHLNGISKSASNMLESLHSIRGDVAHFLARLQKEPGTWAAMKARFGISGKKKVI</sequence>